<proteinExistence type="predicted"/>
<dbReference type="RefSeq" id="WP_073972729.1">
    <property type="nucleotide sequence ID" value="NZ_CABHDU010000030.1"/>
</dbReference>
<name>A0A486R7B2_KLEPN</name>
<dbReference type="AlphaFoldDB" id="A0A486R7B2"/>
<dbReference type="EMBL" id="CAAHCP010000036">
    <property type="protein sequence ID" value="VGL97674.1"/>
    <property type="molecule type" value="Genomic_DNA"/>
</dbReference>
<organism evidence="1">
    <name type="scientific">Klebsiella pneumoniae</name>
    <dbReference type="NCBI Taxonomy" id="573"/>
    <lineage>
        <taxon>Bacteria</taxon>
        <taxon>Pseudomonadati</taxon>
        <taxon>Pseudomonadota</taxon>
        <taxon>Gammaproteobacteria</taxon>
        <taxon>Enterobacterales</taxon>
        <taxon>Enterobacteriaceae</taxon>
        <taxon>Klebsiella/Raoultella group</taxon>
        <taxon>Klebsiella</taxon>
        <taxon>Klebsiella pneumoniae complex</taxon>
    </lineage>
</organism>
<accession>A0A486R7B2</accession>
<protein>
    <submittedName>
        <fullName evidence="1">Uncharacterized protein</fullName>
    </submittedName>
</protein>
<gene>
    <name evidence="1" type="ORF">SAMEA4873646_05329</name>
</gene>
<reference evidence="1" key="1">
    <citation type="submission" date="2019-03" db="EMBL/GenBank/DDBJ databases">
        <authorList>
            <consortium name="Pathogen Informatics"/>
        </authorList>
    </citation>
    <scope>NUCLEOTIDE SEQUENCE</scope>
    <source>
        <strain evidence="1">5012STDY7626444</strain>
    </source>
</reference>
<sequence>MSVQMPDLLNYWTVDAVAECIDGVGEELYRKLWSFITPETDGENAPLAKVAWETFTDEEKAELAAAVAKEFPEE</sequence>
<evidence type="ECO:0000313" key="1">
    <source>
        <dbReference type="EMBL" id="VGL97674.1"/>
    </source>
</evidence>